<reference evidence="5" key="1">
    <citation type="submission" date="2017-06" db="EMBL/GenBank/DDBJ databases">
        <authorList>
            <person name="Varghese N."/>
            <person name="Submissions S."/>
        </authorList>
    </citation>
    <scope>NUCLEOTIDE SEQUENCE [LARGE SCALE GENOMIC DNA]</scope>
    <source>
        <strain evidence="5">DSM 45423</strain>
    </source>
</reference>
<proteinExistence type="predicted"/>
<dbReference type="Pfam" id="PF00089">
    <property type="entry name" value="Trypsin"/>
    <property type="match status" value="1"/>
</dbReference>
<dbReference type="PROSITE" id="PS50240">
    <property type="entry name" value="TRYPSIN_DOM"/>
    <property type="match status" value="1"/>
</dbReference>
<name>A0A239H6V8_9ACTN</name>
<dbReference type="SUPFAM" id="SSF50494">
    <property type="entry name" value="Trypsin-like serine proteases"/>
    <property type="match status" value="1"/>
</dbReference>
<protein>
    <submittedName>
        <fullName evidence="4">Trypsin</fullName>
    </submittedName>
</protein>
<evidence type="ECO:0000256" key="2">
    <source>
        <dbReference type="SAM" id="SignalP"/>
    </source>
</evidence>
<dbReference type="PROSITE" id="PS00134">
    <property type="entry name" value="TRYPSIN_HIS"/>
    <property type="match status" value="1"/>
</dbReference>
<evidence type="ECO:0000256" key="1">
    <source>
        <dbReference type="SAM" id="MobiDB-lite"/>
    </source>
</evidence>
<dbReference type="AlphaFoldDB" id="A0A239H6V8"/>
<dbReference type="Proteomes" id="UP000198386">
    <property type="component" value="Unassembled WGS sequence"/>
</dbReference>
<keyword evidence="2" id="KW-0732">Signal</keyword>
<dbReference type="OrthoDB" id="3657335at2"/>
<dbReference type="InterPro" id="IPR043504">
    <property type="entry name" value="Peptidase_S1_PA_chymotrypsin"/>
</dbReference>
<dbReference type="InterPro" id="IPR009003">
    <property type="entry name" value="Peptidase_S1_PA"/>
</dbReference>
<dbReference type="InterPro" id="IPR051333">
    <property type="entry name" value="CLIP_Serine_Protease"/>
</dbReference>
<dbReference type="Gene3D" id="2.40.10.10">
    <property type="entry name" value="Trypsin-like serine proteases"/>
    <property type="match status" value="1"/>
</dbReference>
<feature type="region of interest" description="Disordered" evidence="1">
    <location>
        <begin position="93"/>
        <end position="130"/>
    </location>
</feature>
<dbReference type="GO" id="GO:0006508">
    <property type="term" value="P:proteolysis"/>
    <property type="evidence" value="ECO:0007669"/>
    <property type="project" value="InterPro"/>
</dbReference>
<dbReference type="PANTHER" id="PTHR24260">
    <property type="match status" value="1"/>
</dbReference>
<dbReference type="InterPro" id="IPR001254">
    <property type="entry name" value="Trypsin_dom"/>
</dbReference>
<evidence type="ECO:0000313" key="5">
    <source>
        <dbReference type="Proteomes" id="UP000198386"/>
    </source>
</evidence>
<dbReference type="InterPro" id="IPR018114">
    <property type="entry name" value="TRYPSIN_HIS"/>
</dbReference>
<dbReference type="PRINTS" id="PR00722">
    <property type="entry name" value="CHYMOTRYPSIN"/>
</dbReference>
<dbReference type="GO" id="GO:0004252">
    <property type="term" value="F:serine-type endopeptidase activity"/>
    <property type="evidence" value="ECO:0007669"/>
    <property type="project" value="InterPro"/>
</dbReference>
<keyword evidence="5" id="KW-1185">Reference proteome</keyword>
<evidence type="ECO:0000259" key="3">
    <source>
        <dbReference type="PROSITE" id="PS50240"/>
    </source>
</evidence>
<feature type="domain" description="Peptidase S1" evidence="3">
    <location>
        <begin position="29"/>
        <end position="291"/>
    </location>
</feature>
<dbReference type="EMBL" id="FZOH01000008">
    <property type="protein sequence ID" value="SNS77149.1"/>
    <property type="molecule type" value="Genomic_DNA"/>
</dbReference>
<dbReference type="SMART" id="SM00020">
    <property type="entry name" value="Tryp_SPc"/>
    <property type="match status" value="1"/>
</dbReference>
<evidence type="ECO:0000313" key="4">
    <source>
        <dbReference type="EMBL" id="SNS77149.1"/>
    </source>
</evidence>
<organism evidence="4 5">
    <name type="scientific">Geodermatophilus saharensis</name>
    <dbReference type="NCBI Taxonomy" id="1137994"/>
    <lineage>
        <taxon>Bacteria</taxon>
        <taxon>Bacillati</taxon>
        <taxon>Actinomycetota</taxon>
        <taxon>Actinomycetes</taxon>
        <taxon>Geodermatophilales</taxon>
        <taxon>Geodermatophilaceae</taxon>
        <taxon>Geodermatophilus</taxon>
    </lineage>
</organism>
<dbReference type="PANTHER" id="PTHR24260:SF132">
    <property type="entry name" value="PEPTIDASE S1 DOMAIN-CONTAINING PROTEIN"/>
    <property type="match status" value="1"/>
</dbReference>
<feature type="chain" id="PRO_5013031784" evidence="2">
    <location>
        <begin position="29"/>
        <end position="295"/>
    </location>
</feature>
<feature type="signal peptide" evidence="2">
    <location>
        <begin position="1"/>
        <end position="28"/>
    </location>
</feature>
<gene>
    <name evidence="4" type="ORF">SAMN04488107_3722</name>
</gene>
<accession>A0A239H6V8</accession>
<sequence>MHARTKAVLAGAAALLTAGLVAPAPAGAVTGGIEDTGNTYSNVGMLAFYSDGGRYRCSGTLVSPTVVLTAAHCTDGTDGKTLVTFDWEVARTQPAPGEPSALPVAADPAAGYTGSEETDGSDWYSGTAQTHPGYSDFTDQRNWNDVGVIVLDEPVAGIEPAQLAAPNELDRYAQPRLNSTTFRAVGYGTEVRQADSGPQKPTPMSYPIVRRYTDVVGQKLTAQILQVNGNEHDVRGGGGTCFGDSGGPTFGPSGTVVTVTSYGYTGNCRYLDGLQRVDIPVVQDWLAQFGVTPAA</sequence>
<dbReference type="InterPro" id="IPR001314">
    <property type="entry name" value="Peptidase_S1A"/>
</dbReference>
<dbReference type="RefSeq" id="WP_089405391.1">
    <property type="nucleotide sequence ID" value="NZ_FZOH01000008.1"/>
</dbReference>